<dbReference type="PANTHER" id="PTHR11706:SF33">
    <property type="entry name" value="NATURAL RESISTANCE-ASSOCIATED MACROPHAGE PROTEIN 2"/>
    <property type="match status" value="1"/>
</dbReference>
<comment type="caution">
    <text evidence="8">The sequence shown here is derived from an EMBL/GenBank/DDBJ whole genome shotgun (WGS) entry which is preliminary data.</text>
</comment>
<feature type="transmembrane region" description="Helical" evidence="7">
    <location>
        <begin position="149"/>
        <end position="168"/>
    </location>
</feature>
<comment type="subcellular location">
    <subcellularLocation>
        <location evidence="1">Membrane</location>
        <topology evidence="1">Multi-pass membrane protein</topology>
    </subcellularLocation>
</comment>
<dbReference type="Proteomes" id="UP001597118">
    <property type="component" value="Unassembled WGS sequence"/>
</dbReference>
<evidence type="ECO:0000256" key="3">
    <source>
        <dbReference type="ARBA" id="ARBA00022692"/>
    </source>
</evidence>
<dbReference type="PANTHER" id="PTHR11706">
    <property type="entry name" value="SOLUTE CARRIER PROTEIN FAMILY 11 MEMBER"/>
    <property type="match status" value="1"/>
</dbReference>
<evidence type="ECO:0000256" key="5">
    <source>
        <dbReference type="ARBA" id="ARBA00022989"/>
    </source>
</evidence>
<keyword evidence="6 7" id="KW-0472">Membrane</keyword>
<feature type="transmembrane region" description="Helical" evidence="7">
    <location>
        <begin position="229"/>
        <end position="251"/>
    </location>
</feature>
<dbReference type="Pfam" id="PF01566">
    <property type="entry name" value="Nramp"/>
    <property type="match status" value="1"/>
</dbReference>
<feature type="transmembrane region" description="Helical" evidence="7">
    <location>
        <begin position="124"/>
        <end position="142"/>
    </location>
</feature>
<organism evidence="8 9">
    <name type="scientific">Pseudopedobacter beijingensis</name>
    <dbReference type="NCBI Taxonomy" id="1207056"/>
    <lineage>
        <taxon>Bacteria</taxon>
        <taxon>Pseudomonadati</taxon>
        <taxon>Bacteroidota</taxon>
        <taxon>Sphingobacteriia</taxon>
        <taxon>Sphingobacteriales</taxon>
        <taxon>Sphingobacteriaceae</taxon>
        <taxon>Pseudopedobacter</taxon>
    </lineage>
</organism>
<evidence type="ECO:0000256" key="6">
    <source>
        <dbReference type="ARBA" id="ARBA00023136"/>
    </source>
</evidence>
<feature type="transmembrane region" description="Helical" evidence="7">
    <location>
        <begin position="86"/>
        <end position="104"/>
    </location>
</feature>
<evidence type="ECO:0000313" key="8">
    <source>
        <dbReference type="EMBL" id="MFD1632125.1"/>
    </source>
</evidence>
<name>A0ABW4IH52_9SPHI</name>
<keyword evidence="3 7" id="KW-0812">Transmembrane</keyword>
<dbReference type="RefSeq" id="WP_379664446.1">
    <property type="nucleotide sequence ID" value="NZ_JBHUDG010000051.1"/>
</dbReference>
<dbReference type="NCBIfam" id="NF037982">
    <property type="entry name" value="Nramp_1"/>
    <property type="match status" value="1"/>
</dbReference>
<keyword evidence="2" id="KW-0813">Transport</keyword>
<reference evidence="9" key="1">
    <citation type="journal article" date="2019" name="Int. J. Syst. Evol. Microbiol.">
        <title>The Global Catalogue of Microorganisms (GCM) 10K type strain sequencing project: providing services to taxonomists for standard genome sequencing and annotation.</title>
        <authorList>
            <consortium name="The Broad Institute Genomics Platform"/>
            <consortium name="The Broad Institute Genome Sequencing Center for Infectious Disease"/>
            <person name="Wu L."/>
            <person name="Ma J."/>
        </authorList>
    </citation>
    <scope>NUCLEOTIDE SEQUENCE [LARGE SCALE GENOMIC DNA]</scope>
    <source>
        <strain evidence="9">CCUG 53762</strain>
    </source>
</reference>
<keyword evidence="4" id="KW-0769">Symport</keyword>
<sequence length="405" mass="43824">MKKKEESKLMKRVKEIIPGIIIAAIVFGPSKMTITSKLGTDYGYSMLWIVVVAIFFMTVFTKMASRIGIVKKDSLLTIIGQKWGRWAAIVIGFGIFLVAASFQAGNSIGVGISIGEATGTSPKIWVIVFNIIGILLLFFKEFYKILEKLMLLLIFMMLLSFVVTAFVVDPKAEDILSGFIPSLPEGSVGLVIAFMASCFSIVGAFYQAYVVQERKKTGEEEEVIIDKSIVGMIVLGLMSAIVMICAATVLHPKGIKLASAMDMAKALEPLFGHYASILFLIGLFGASFSSVIGNASVGGTMLGDALGYGSKLQSVKVRALIAVLMIIGATVAIIFGKLPLELIVLAQSVTIFLVPFIGIAMFLVANDKKIMGEYKNNRFTNIFGVLGLLLLSFLAISNVYDLFIK</sequence>
<evidence type="ECO:0000256" key="2">
    <source>
        <dbReference type="ARBA" id="ARBA00022448"/>
    </source>
</evidence>
<dbReference type="Gene3D" id="1.20.1740.10">
    <property type="entry name" value="Amino acid/polyamine transporter I"/>
    <property type="match status" value="1"/>
</dbReference>
<feature type="transmembrane region" description="Helical" evidence="7">
    <location>
        <begin position="188"/>
        <end position="209"/>
    </location>
</feature>
<gene>
    <name evidence="8" type="ORF">ACFSAH_19800</name>
</gene>
<feature type="transmembrane region" description="Helical" evidence="7">
    <location>
        <begin position="317"/>
        <end position="336"/>
    </location>
</feature>
<feature type="transmembrane region" description="Helical" evidence="7">
    <location>
        <begin position="42"/>
        <end position="65"/>
    </location>
</feature>
<keyword evidence="5 7" id="KW-1133">Transmembrane helix</keyword>
<dbReference type="EMBL" id="JBHUDG010000051">
    <property type="protein sequence ID" value="MFD1632125.1"/>
    <property type="molecule type" value="Genomic_DNA"/>
</dbReference>
<evidence type="ECO:0000256" key="4">
    <source>
        <dbReference type="ARBA" id="ARBA00022847"/>
    </source>
</evidence>
<evidence type="ECO:0000256" key="1">
    <source>
        <dbReference type="ARBA" id="ARBA00004141"/>
    </source>
</evidence>
<evidence type="ECO:0000313" key="9">
    <source>
        <dbReference type="Proteomes" id="UP001597118"/>
    </source>
</evidence>
<proteinExistence type="predicted"/>
<keyword evidence="9" id="KW-1185">Reference proteome</keyword>
<feature type="transmembrane region" description="Helical" evidence="7">
    <location>
        <begin position="342"/>
        <end position="366"/>
    </location>
</feature>
<dbReference type="InterPro" id="IPR001046">
    <property type="entry name" value="NRAMP_fam"/>
</dbReference>
<feature type="transmembrane region" description="Helical" evidence="7">
    <location>
        <begin position="271"/>
        <end position="297"/>
    </location>
</feature>
<evidence type="ECO:0000256" key="7">
    <source>
        <dbReference type="SAM" id="Phobius"/>
    </source>
</evidence>
<accession>A0ABW4IH52</accession>
<feature type="transmembrane region" description="Helical" evidence="7">
    <location>
        <begin position="12"/>
        <end position="30"/>
    </location>
</feature>
<protein>
    <submittedName>
        <fullName evidence="8">Nramp family divalent metal transporter</fullName>
    </submittedName>
</protein>
<feature type="transmembrane region" description="Helical" evidence="7">
    <location>
        <begin position="378"/>
        <end position="400"/>
    </location>
</feature>